<dbReference type="GO" id="GO:0007059">
    <property type="term" value="P:chromosome segregation"/>
    <property type="evidence" value="ECO:0007669"/>
    <property type="project" value="TreeGrafter"/>
</dbReference>
<evidence type="ECO:0000313" key="3">
    <source>
        <dbReference type="EMBL" id="PNG23847.1"/>
    </source>
</evidence>
<accession>A0A2N8TXU7</accession>
<dbReference type="GO" id="GO:0005694">
    <property type="term" value="C:chromosome"/>
    <property type="evidence" value="ECO:0007669"/>
    <property type="project" value="TreeGrafter"/>
</dbReference>
<dbReference type="Pfam" id="PF17762">
    <property type="entry name" value="HTH_ParB"/>
    <property type="match status" value="1"/>
</dbReference>
<reference evidence="3 4" key="1">
    <citation type="submission" date="2018-01" db="EMBL/GenBank/DDBJ databases">
        <title>Draft genome sequence of Streptomyces sp. 13K301.</title>
        <authorList>
            <person name="Sahin N."/>
            <person name="Saygin H."/>
            <person name="Ay H."/>
        </authorList>
    </citation>
    <scope>NUCLEOTIDE SEQUENCE [LARGE SCALE GENOMIC DNA]</scope>
    <source>
        <strain evidence="3 4">13K301</strain>
    </source>
</reference>
<organism evidence="3 4">
    <name type="scientific">Streptomyces cahuitamycinicus</name>
    <dbReference type="NCBI Taxonomy" id="2070367"/>
    <lineage>
        <taxon>Bacteria</taxon>
        <taxon>Bacillati</taxon>
        <taxon>Actinomycetota</taxon>
        <taxon>Actinomycetes</taxon>
        <taxon>Kitasatosporales</taxon>
        <taxon>Streptomycetaceae</taxon>
        <taxon>Streptomyces</taxon>
    </lineage>
</organism>
<dbReference type="SUPFAM" id="SSF109709">
    <property type="entry name" value="KorB DNA-binding domain-like"/>
    <property type="match status" value="1"/>
</dbReference>
<feature type="region of interest" description="Disordered" evidence="1">
    <location>
        <begin position="285"/>
        <end position="370"/>
    </location>
</feature>
<dbReference type="OrthoDB" id="70307at2"/>
<evidence type="ECO:0000313" key="4">
    <source>
        <dbReference type="Proteomes" id="UP000235943"/>
    </source>
</evidence>
<feature type="region of interest" description="Disordered" evidence="1">
    <location>
        <begin position="1"/>
        <end position="27"/>
    </location>
</feature>
<feature type="domain" description="ParB/Spo0J HTH" evidence="2">
    <location>
        <begin position="150"/>
        <end position="234"/>
    </location>
</feature>
<dbReference type="GO" id="GO:0045881">
    <property type="term" value="P:positive regulation of sporulation resulting in formation of a cellular spore"/>
    <property type="evidence" value="ECO:0007669"/>
    <property type="project" value="TreeGrafter"/>
</dbReference>
<feature type="compositionally biased region" description="Basic residues" evidence="1">
    <location>
        <begin position="17"/>
        <end position="26"/>
    </location>
</feature>
<dbReference type="RefSeq" id="WP_102907263.1">
    <property type="nucleotide sequence ID" value="NZ_POUC01000006.1"/>
</dbReference>
<feature type="compositionally biased region" description="Polar residues" evidence="1">
    <location>
        <begin position="294"/>
        <end position="304"/>
    </location>
</feature>
<keyword evidence="4" id="KW-1185">Reference proteome</keyword>
<dbReference type="Proteomes" id="UP000235943">
    <property type="component" value="Unassembled WGS sequence"/>
</dbReference>
<dbReference type="InterPro" id="IPR041468">
    <property type="entry name" value="HTH_ParB/Spo0J"/>
</dbReference>
<protein>
    <submittedName>
        <fullName evidence="3">Plasmid partitioning protein</fullName>
    </submittedName>
</protein>
<proteinExistence type="predicted"/>
<sequence length="429" mass="46604">MSVADRLGTGSSFSGTRRGRSARGRAKAVTQGDVPVYELVRLQLSEVSPTPLNPRRNFGTDEDKTRFGEELRHAQLAACVAVTRAAYLALWPDHKDRIGEAAHVLVNGERRFHSAVHVGLEALDFVVRDDLASSREAFINHLLKENLEREDFDVIERARGVEQLVAVCAEAGERGARTRAAEQLGKDRSWVTNQLVLLELPAELQAMLSAGSLAERDGRMLARYTKEKSGLEAAALLDHLKASKEAASVAKADEQRKLQALRAAENNNSLSADNKPTEQGALQTETVAGEPASDGQSGSLLSADNKSDAEVGTARPTAGLLSADNKPTDKPVRTANKPPAQRQCQQEAVSPSSADAASDAAGDDKADQPRKLPYDDAFYVVNHLHVKMEPAVFVNGARVWLKILREQHPAEYSALLQELTQQEQEQQSA</sequence>
<name>A0A2N8TXU7_9ACTN</name>
<dbReference type="PANTHER" id="PTHR33375:SF1">
    <property type="entry name" value="CHROMOSOME-PARTITIONING PROTEIN PARB-RELATED"/>
    <property type="match status" value="1"/>
</dbReference>
<evidence type="ECO:0000256" key="1">
    <source>
        <dbReference type="SAM" id="MobiDB-lite"/>
    </source>
</evidence>
<evidence type="ECO:0000259" key="2">
    <source>
        <dbReference type="Pfam" id="PF17762"/>
    </source>
</evidence>
<dbReference type="PANTHER" id="PTHR33375">
    <property type="entry name" value="CHROMOSOME-PARTITIONING PROTEIN PARB-RELATED"/>
    <property type="match status" value="1"/>
</dbReference>
<feature type="compositionally biased region" description="Low complexity" evidence="1">
    <location>
        <begin position="348"/>
        <end position="360"/>
    </location>
</feature>
<dbReference type="Gene3D" id="1.10.10.2830">
    <property type="match status" value="1"/>
</dbReference>
<gene>
    <name evidence="3" type="ORF">C1J00_01905</name>
</gene>
<dbReference type="AlphaFoldDB" id="A0A2N8TXU7"/>
<comment type="caution">
    <text evidence="3">The sequence shown here is derived from an EMBL/GenBank/DDBJ whole genome shotgun (WGS) entry which is preliminary data.</text>
</comment>
<dbReference type="InterPro" id="IPR050336">
    <property type="entry name" value="Chromosome_partition/occlusion"/>
</dbReference>
<dbReference type="EMBL" id="POUC01000006">
    <property type="protein sequence ID" value="PNG23847.1"/>
    <property type="molecule type" value="Genomic_DNA"/>
</dbReference>